<comment type="caution">
    <text evidence="3">The sequence shown here is derived from an EMBL/GenBank/DDBJ whole genome shotgun (WGS) entry which is preliminary data.</text>
</comment>
<dbReference type="InterPro" id="IPR047415">
    <property type="entry name" value="Pcf11_CID"/>
</dbReference>
<dbReference type="GO" id="GO:0005849">
    <property type="term" value="C:mRNA cleavage factor complex"/>
    <property type="evidence" value="ECO:0007669"/>
    <property type="project" value="InterPro"/>
</dbReference>
<feature type="compositionally biased region" description="Low complexity" evidence="1">
    <location>
        <begin position="357"/>
        <end position="374"/>
    </location>
</feature>
<feature type="domain" description="CID" evidence="2">
    <location>
        <begin position="6"/>
        <end position="144"/>
    </location>
</feature>
<dbReference type="AlphaFoldDB" id="A0AAN7T5H2"/>
<dbReference type="FunFam" id="1.25.40.90:FF:000016">
    <property type="entry name" value="mRNA cleavage factor complex component Pcf11"/>
    <property type="match status" value="1"/>
</dbReference>
<dbReference type="SUPFAM" id="SSF48464">
    <property type="entry name" value="ENTH/VHS domain"/>
    <property type="match status" value="1"/>
</dbReference>
<dbReference type="GeneID" id="90023464"/>
<dbReference type="PANTHER" id="PTHR15921">
    <property type="entry name" value="PRE-MRNA CLEAVAGE COMPLEX II"/>
    <property type="match status" value="1"/>
</dbReference>
<dbReference type="InterPro" id="IPR008942">
    <property type="entry name" value="ENTH_VHS"/>
</dbReference>
<accession>A0AAN7T5H2</accession>
<dbReference type="InterPro" id="IPR021605">
    <property type="entry name" value="Pcf11_Clp1-ID"/>
</dbReference>
<name>A0AAN7T5H2_9EURO</name>
<feature type="region of interest" description="Disordered" evidence="1">
    <location>
        <begin position="334"/>
        <end position="377"/>
    </location>
</feature>
<organism evidence="3 4">
    <name type="scientific">Lithohypha guttulata</name>
    <dbReference type="NCBI Taxonomy" id="1690604"/>
    <lineage>
        <taxon>Eukaryota</taxon>
        <taxon>Fungi</taxon>
        <taxon>Dikarya</taxon>
        <taxon>Ascomycota</taxon>
        <taxon>Pezizomycotina</taxon>
        <taxon>Eurotiomycetes</taxon>
        <taxon>Chaetothyriomycetidae</taxon>
        <taxon>Chaetothyriales</taxon>
        <taxon>Trichomeriaceae</taxon>
        <taxon>Lithohypha</taxon>
    </lineage>
</organism>
<dbReference type="Pfam" id="PF21936">
    <property type="entry name" value="Pcf11_C"/>
    <property type="match status" value="1"/>
</dbReference>
<dbReference type="GO" id="GO:0000993">
    <property type="term" value="F:RNA polymerase II complex binding"/>
    <property type="evidence" value="ECO:0007669"/>
    <property type="project" value="InterPro"/>
</dbReference>
<feature type="region of interest" description="Disordered" evidence="1">
    <location>
        <begin position="634"/>
        <end position="681"/>
    </location>
</feature>
<keyword evidence="4" id="KW-1185">Reference proteome</keyword>
<proteinExistence type="predicted"/>
<feature type="compositionally biased region" description="Polar residues" evidence="1">
    <location>
        <begin position="635"/>
        <end position="647"/>
    </location>
</feature>
<dbReference type="PANTHER" id="PTHR15921:SF3">
    <property type="entry name" value="PRE-MRNA CLEAVAGE COMPLEX 2 PROTEIN PCF11"/>
    <property type="match status" value="1"/>
</dbReference>
<dbReference type="Pfam" id="PF11526">
    <property type="entry name" value="Pfc11_Clp1_ID"/>
    <property type="match status" value="1"/>
</dbReference>
<dbReference type="EMBL" id="JAVRRJ010000002">
    <property type="protein sequence ID" value="KAK5089132.1"/>
    <property type="molecule type" value="Genomic_DNA"/>
</dbReference>
<dbReference type="SMART" id="SM00582">
    <property type="entry name" value="RPR"/>
    <property type="match status" value="1"/>
</dbReference>
<dbReference type="CDD" id="cd16982">
    <property type="entry name" value="CID_Pcf11"/>
    <property type="match status" value="1"/>
</dbReference>
<evidence type="ECO:0000259" key="2">
    <source>
        <dbReference type="PROSITE" id="PS51391"/>
    </source>
</evidence>
<dbReference type="RefSeq" id="XP_064754094.1">
    <property type="nucleotide sequence ID" value="XM_064898137.1"/>
</dbReference>
<sequence length="681" mass="76010">MSASLPSDEVAGDYKEALEDLITNDRHQIANLTMIAKENIEHAQAIARTLILHIKKAPPARKLPALYVLDSLVKNVGSPYTVYFGNGLHETFMLAYSQVDQNVRRKLEEMLKTWREPVPGSLSNTPVFPLTSTQSIYEALSRFRAGTGARPPQQQIRLPNMIQAQALQYRQTPTPQPPMSYQPPPINVQQPTPTPPPQPQPYYQQPPIPVSTPQLYSMPQQAAGPPRNYVQSPFPQIHYPQQNIQARTGIDLSKLHVDIDDLTTDAKIDCMTHPMDQAKSKKLETLQSLKAFLDSGNLGEQDLRDVRDTITKEMEKRNAEKLAAQSLNQIQPQQNPYALPTPQWQAPNGHQQNYATPYPQQSAYAPVQPPQQYQQPPPQTPAFLGQTNLAELLRKTQNEANSAQHYAIPASSTPTMASAVPAPSTGTMSLLDQIRASGILSKVATPQSNTPTMPFATPFTDDVPFTSAAIKIPRPHLVLKFMNEKPNQCSTCGRGFTSDDGGKAKKEKHLDWHFKTKTRSLEAEQRGQNRSWYVDEHEWIANKEYEDDLGLEEVVATTNGHAGASAAKKEQDFVRTPSDPAYRNATCPIDQEPFKSEWSADIQDFIWRDAVRVGDRYYHASCYREAIKAREALTAQPNRVGTPSSNMGHRRTATPDSILGKRKADDYEPGSASKSRLKVEV</sequence>
<protein>
    <submittedName>
        <fullName evidence="3">mRNA 3' end processing factor</fullName>
    </submittedName>
</protein>
<dbReference type="GO" id="GO:0005737">
    <property type="term" value="C:cytoplasm"/>
    <property type="evidence" value="ECO:0007669"/>
    <property type="project" value="TreeGrafter"/>
</dbReference>
<dbReference type="GO" id="GO:0006369">
    <property type="term" value="P:termination of RNA polymerase II transcription"/>
    <property type="evidence" value="ECO:0007669"/>
    <property type="project" value="InterPro"/>
</dbReference>
<evidence type="ECO:0000256" key="1">
    <source>
        <dbReference type="SAM" id="MobiDB-lite"/>
    </source>
</evidence>
<dbReference type="Gene3D" id="1.25.40.90">
    <property type="match status" value="1"/>
</dbReference>
<feature type="compositionally biased region" description="Pro residues" evidence="1">
    <location>
        <begin position="174"/>
        <end position="210"/>
    </location>
</feature>
<dbReference type="InterPro" id="IPR054127">
    <property type="entry name" value="Pcf11_C"/>
</dbReference>
<dbReference type="GO" id="GO:0003729">
    <property type="term" value="F:mRNA binding"/>
    <property type="evidence" value="ECO:0007669"/>
    <property type="project" value="InterPro"/>
</dbReference>
<feature type="region of interest" description="Disordered" evidence="1">
    <location>
        <begin position="172"/>
        <end position="211"/>
    </location>
</feature>
<dbReference type="Proteomes" id="UP001309876">
    <property type="component" value="Unassembled WGS sequence"/>
</dbReference>
<dbReference type="InterPro" id="IPR045154">
    <property type="entry name" value="PCF11-like"/>
</dbReference>
<dbReference type="GO" id="GO:0031124">
    <property type="term" value="P:mRNA 3'-end processing"/>
    <property type="evidence" value="ECO:0007669"/>
    <property type="project" value="InterPro"/>
</dbReference>
<dbReference type="PROSITE" id="PS51391">
    <property type="entry name" value="CID"/>
    <property type="match status" value="1"/>
</dbReference>
<dbReference type="Pfam" id="PF04818">
    <property type="entry name" value="CID"/>
    <property type="match status" value="1"/>
</dbReference>
<dbReference type="InterPro" id="IPR006569">
    <property type="entry name" value="CID_dom"/>
</dbReference>
<feature type="compositionally biased region" description="Polar residues" evidence="1">
    <location>
        <begin position="334"/>
        <end position="355"/>
    </location>
</feature>
<gene>
    <name evidence="3" type="primary">PCF11</name>
    <name evidence="3" type="ORF">LTR05_003356</name>
</gene>
<reference evidence="3 4" key="1">
    <citation type="submission" date="2023-08" db="EMBL/GenBank/DDBJ databases">
        <title>Black Yeasts Isolated from many extreme environments.</title>
        <authorList>
            <person name="Coleine C."/>
            <person name="Stajich J.E."/>
            <person name="Selbmann L."/>
        </authorList>
    </citation>
    <scope>NUCLEOTIDE SEQUENCE [LARGE SCALE GENOMIC DNA]</scope>
    <source>
        <strain evidence="3 4">CCFEE 5910</strain>
    </source>
</reference>
<evidence type="ECO:0000313" key="4">
    <source>
        <dbReference type="Proteomes" id="UP001309876"/>
    </source>
</evidence>
<evidence type="ECO:0000313" key="3">
    <source>
        <dbReference type="EMBL" id="KAK5089132.1"/>
    </source>
</evidence>